<dbReference type="EMBL" id="MGGP01000002">
    <property type="protein sequence ID" value="OGM33430.1"/>
    <property type="molecule type" value="Genomic_DNA"/>
</dbReference>
<dbReference type="PANTHER" id="PTHR30619:SF1">
    <property type="entry name" value="RECOMBINATION PROTEIN 2"/>
    <property type="match status" value="1"/>
</dbReference>
<dbReference type="Pfam" id="PF00753">
    <property type="entry name" value="Lactamase_B"/>
    <property type="match status" value="1"/>
</dbReference>
<dbReference type="SUPFAM" id="SSF56281">
    <property type="entry name" value="Metallo-hydrolase/oxidoreductase"/>
    <property type="match status" value="1"/>
</dbReference>
<protein>
    <recommendedName>
        <fullName evidence="2">Metallo-beta-lactamase domain-containing protein</fullName>
    </recommendedName>
</protein>
<feature type="domain" description="Metallo-beta-lactamase" evidence="2">
    <location>
        <begin position="41"/>
        <end position="242"/>
    </location>
</feature>
<evidence type="ECO:0000256" key="1">
    <source>
        <dbReference type="SAM" id="Phobius"/>
    </source>
</evidence>
<keyword evidence="1" id="KW-1133">Transmembrane helix</keyword>
<dbReference type="InterPro" id="IPR036866">
    <property type="entry name" value="RibonucZ/Hydroxyglut_hydro"/>
</dbReference>
<comment type="caution">
    <text evidence="3">The sequence shown here is derived from an EMBL/GenBank/DDBJ whole genome shotgun (WGS) entry which is preliminary data.</text>
</comment>
<evidence type="ECO:0000313" key="3">
    <source>
        <dbReference type="EMBL" id="OGM33430.1"/>
    </source>
</evidence>
<feature type="transmembrane region" description="Helical" evidence="1">
    <location>
        <begin position="6"/>
        <end position="25"/>
    </location>
</feature>
<reference evidence="3 4" key="1">
    <citation type="journal article" date="2016" name="Nat. Commun.">
        <title>Thousands of microbial genomes shed light on interconnected biogeochemical processes in an aquifer system.</title>
        <authorList>
            <person name="Anantharaman K."/>
            <person name="Brown C.T."/>
            <person name="Hug L.A."/>
            <person name="Sharon I."/>
            <person name="Castelle C.J."/>
            <person name="Probst A.J."/>
            <person name="Thomas B.C."/>
            <person name="Singh A."/>
            <person name="Wilkins M.J."/>
            <person name="Karaoz U."/>
            <person name="Brodie E.L."/>
            <person name="Williams K.H."/>
            <person name="Hubbard S.S."/>
            <person name="Banfield J.F."/>
        </authorList>
    </citation>
    <scope>NUCLEOTIDE SEQUENCE [LARGE SCALE GENOMIC DNA]</scope>
</reference>
<dbReference type="InterPro" id="IPR035681">
    <property type="entry name" value="ComA-like_MBL"/>
</dbReference>
<dbReference type="InterPro" id="IPR001279">
    <property type="entry name" value="Metallo-B-lactamas"/>
</dbReference>
<keyword evidence="1" id="KW-0812">Transmembrane</keyword>
<sequence>MSKKAWLYLISFLTVIAILSWLVVISLPKPNLRVIACDVGQGDAILITKADLQILVDGGPGNKVISCLSRYMPFWDRTIEAVVSTHPDADHSTGLVQVFRNYSVTHFVTTEINRETDVYSTLKKEVGESKAQIHFVEKGERLIYGGIYFDVLHPGQIPPASETERASFKTNNYSIVMKMGYGDFDALLTGDIEDKVSDLIADTSNVNNLVYLKVPHHGSKNGLSQKLLDEVRPQVAVISLGKNSFGHPHEEVLKLLSNSDTKILRTDQIGDVVVETNGSTWWIK</sequence>
<accession>A0A1F7Z1T9</accession>
<evidence type="ECO:0000259" key="2">
    <source>
        <dbReference type="SMART" id="SM00849"/>
    </source>
</evidence>
<dbReference type="InterPro" id="IPR052159">
    <property type="entry name" value="Competence_DNA_uptake"/>
</dbReference>
<dbReference type="Gene3D" id="3.60.15.10">
    <property type="entry name" value="Ribonuclease Z/Hydroxyacylglutathione hydrolase-like"/>
    <property type="match status" value="1"/>
</dbReference>
<evidence type="ECO:0000313" key="4">
    <source>
        <dbReference type="Proteomes" id="UP000178870"/>
    </source>
</evidence>
<dbReference type="PANTHER" id="PTHR30619">
    <property type="entry name" value="DNA INTERNALIZATION/COMPETENCE PROTEIN COMEC/REC2"/>
    <property type="match status" value="1"/>
</dbReference>
<dbReference type="SMART" id="SM00849">
    <property type="entry name" value="Lactamase_B"/>
    <property type="match status" value="1"/>
</dbReference>
<keyword evidence="1" id="KW-0472">Membrane</keyword>
<proteinExistence type="predicted"/>
<gene>
    <name evidence="3" type="ORF">A2803_04940</name>
</gene>
<dbReference type="CDD" id="cd07731">
    <property type="entry name" value="ComA-like_MBL-fold"/>
    <property type="match status" value="1"/>
</dbReference>
<dbReference type="Proteomes" id="UP000178870">
    <property type="component" value="Unassembled WGS sequence"/>
</dbReference>
<name>A0A1F7Z1T9_9BACT</name>
<organism evidence="3 4">
    <name type="scientific">Candidatus Woesebacteria bacterium RIFCSPHIGHO2_01_FULL_44_21</name>
    <dbReference type="NCBI Taxonomy" id="1802503"/>
    <lineage>
        <taxon>Bacteria</taxon>
        <taxon>Candidatus Woeseibacteriota</taxon>
    </lineage>
</organism>
<dbReference type="AlphaFoldDB" id="A0A1F7Z1T9"/>